<gene>
    <name evidence="2" type="ORF">AC578_4039</name>
</gene>
<dbReference type="AlphaFoldDB" id="A0A139HE52"/>
<organism evidence="2 3">
    <name type="scientific">Pseudocercospora eumusae</name>
    <dbReference type="NCBI Taxonomy" id="321146"/>
    <lineage>
        <taxon>Eukaryota</taxon>
        <taxon>Fungi</taxon>
        <taxon>Dikarya</taxon>
        <taxon>Ascomycota</taxon>
        <taxon>Pezizomycotina</taxon>
        <taxon>Dothideomycetes</taxon>
        <taxon>Dothideomycetidae</taxon>
        <taxon>Mycosphaerellales</taxon>
        <taxon>Mycosphaerellaceae</taxon>
        <taxon>Pseudocercospora</taxon>
    </lineage>
</organism>
<proteinExistence type="predicted"/>
<feature type="region of interest" description="Disordered" evidence="1">
    <location>
        <begin position="140"/>
        <end position="175"/>
    </location>
</feature>
<accession>A0A139HE52</accession>
<comment type="caution">
    <text evidence="2">The sequence shown here is derived from an EMBL/GenBank/DDBJ whole genome shotgun (WGS) entry which is preliminary data.</text>
</comment>
<evidence type="ECO:0000256" key="1">
    <source>
        <dbReference type="SAM" id="MobiDB-lite"/>
    </source>
</evidence>
<protein>
    <submittedName>
        <fullName evidence="2">Uncharacterized protein</fullName>
    </submittedName>
</protein>
<feature type="compositionally biased region" description="Polar residues" evidence="1">
    <location>
        <begin position="142"/>
        <end position="151"/>
    </location>
</feature>
<feature type="compositionally biased region" description="Basic residues" evidence="1">
    <location>
        <begin position="326"/>
        <end position="352"/>
    </location>
</feature>
<evidence type="ECO:0000313" key="3">
    <source>
        <dbReference type="Proteomes" id="UP000070133"/>
    </source>
</evidence>
<dbReference type="Proteomes" id="UP000070133">
    <property type="component" value="Unassembled WGS sequence"/>
</dbReference>
<sequence>MRRPNANGKGNSKKAIGLPVANVEVPVLARLICLRHGLGLENIKRPSQVIEGLRPQAHSSECAFFARRCIQQAICGLPTRAAALTTSQVVRLGEDIREEVLDFVITHLIPQTTPNKDQHSNDLMGNESTALNSDREDVFTLDGNQHSSNDKFSLGDGDTGDEHSDQSQLSNDEFGGDHDGLLSSSCWLKSTTRASAEISATLKTLRTDGQWEVPENLLTPIPAGSLVSAGRCSVSCAEWPQEDLSLLMHARGVEKLSFPEIARTDFPHMTRKALAAQVRRRQKSISFKALAESLGMSESRIEARASVLRKYKPDANACSNSTPTIRGKKTKKANQMPKQKRSNTKPHDRSKKLQNAPIMRSHGTVDQVFNYADFAMSFVDTPKAIQAWRAGFDFLAYWRGQAKYR</sequence>
<evidence type="ECO:0000313" key="2">
    <source>
        <dbReference type="EMBL" id="KXT00659.1"/>
    </source>
</evidence>
<keyword evidence="3" id="KW-1185">Reference proteome</keyword>
<name>A0A139HE52_9PEZI</name>
<feature type="region of interest" description="Disordered" evidence="1">
    <location>
        <begin position="317"/>
        <end position="359"/>
    </location>
</feature>
<dbReference type="EMBL" id="LFZN01000069">
    <property type="protein sequence ID" value="KXT00659.1"/>
    <property type="molecule type" value="Genomic_DNA"/>
</dbReference>
<reference evidence="2 3" key="1">
    <citation type="submission" date="2015-07" db="EMBL/GenBank/DDBJ databases">
        <title>Comparative genomics of the Sigatoka disease complex on banana suggests a link between parallel evolutionary changes in Pseudocercospora fijiensis and Pseudocercospora eumusae and increased virulence on the banana host.</title>
        <authorList>
            <person name="Chang T.-C."/>
            <person name="Salvucci A."/>
            <person name="Crous P.W."/>
            <person name="Stergiopoulos I."/>
        </authorList>
    </citation>
    <scope>NUCLEOTIDE SEQUENCE [LARGE SCALE GENOMIC DNA]</scope>
    <source>
        <strain evidence="2 3">CBS 114824</strain>
    </source>
</reference>